<evidence type="ECO:0000256" key="1">
    <source>
        <dbReference type="ARBA" id="ARBA00004651"/>
    </source>
</evidence>
<keyword evidence="5 6" id="KW-0472">Membrane</keyword>
<dbReference type="Gene3D" id="1.20.1250.20">
    <property type="entry name" value="MFS general substrate transporter like domains"/>
    <property type="match status" value="2"/>
</dbReference>
<evidence type="ECO:0000256" key="2">
    <source>
        <dbReference type="ARBA" id="ARBA00022475"/>
    </source>
</evidence>
<feature type="transmembrane region" description="Helical" evidence="6">
    <location>
        <begin position="58"/>
        <end position="77"/>
    </location>
</feature>
<reference evidence="9" key="1">
    <citation type="journal article" date="2019" name="Int. J. Syst. Evol. Microbiol.">
        <title>The Global Catalogue of Microorganisms (GCM) 10K type strain sequencing project: providing services to taxonomists for standard genome sequencing and annotation.</title>
        <authorList>
            <consortium name="The Broad Institute Genomics Platform"/>
            <consortium name="The Broad Institute Genome Sequencing Center for Infectious Disease"/>
            <person name="Wu L."/>
            <person name="Ma J."/>
        </authorList>
    </citation>
    <scope>NUCLEOTIDE SEQUENCE [LARGE SCALE GENOMIC DNA]</scope>
    <source>
        <strain evidence="9">NBRC 108725</strain>
    </source>
</reference>
<gene>
    <name evidence="8" type="ORF">GCM10025866_06470</name>
</gene>
<evidence type="ECO:0000313" key="9">
    <source>
        <dbReference type="Proteomes" id="UP001321498"/>
    </source>
</evidence>
<dbReference type="InterPro" id="IPR020846">
    <property type="entry name" value="MFS_dom"/>
</dbReference>
<feature type="transmembrane region" description="Helical" evidence="6">
    <location>
        <begin position="320"/>
        <end position="343"/>
    </location>
</feature>
<feature type="transmembrane region" description="Helical" evidence="6">
    <location>
        <begin position="83"/>
        <end position="111"/>
    </location>
</feature>
<protein>
    <recommendedName>
        <fullName evidence="7">Major facilitator superfamily (MFS) profile domain-containing protein</fullName>
    </recommendedName>
</protein>
<proteinExistence type="predicted"/>
<evidence type="ECO:0000256" key="6">
    <source>
        <dbReference type="SAM" id="Phobius"/>
    </source>
</evidence>
<dbReference type="InterPro" id="IPR011701">
    <property type="entry name" value="MFS"/>
</dbReference>
<keyword evidence="9" id="KW-1185">Reference proteome</keyword>
<feature type="domain" description="Major facilitator superfamily (MFS) profile" evidence="7">
    <location>
        <begin position="1"/>
        <end position="375"/>
    </location>
</feature>
<feature type="transmembrane region" description="Helical" evidence="6">
    <location>
        <begin position="25"/>
        <end position="46"/>
    </location>
</feature>
<accession>A0ABN6XMS7</accession>
<name>A0ABN6XMS7_9MICO</name>
<comment type="subcellular location">
    <subcellularLocation>
        <location evidence="1">Cell membrane</location>
        <topology evidence="1">Multi-pass membrane protein</topology>
    </subcellularLocation>
</comment>
<dbReference type="Pfam" id="PF07690">
    <property type="entry name" value="MFS_1"/>
    <property type="match status" value="2"/>
</dbReference>
<dbReference type="PANTHER" id="PTHR23513">
    <property type="entry name" value="INTEGRAL MEMBRANE EFFLUX PROTEIN-RELATED"/>
    <property type="match status" value="1"/>
</dbReference>
<feature type="transmembrane region" description="Helical" evidence="6">
    <location>
        <begin position="263"/>
        <end position="281"/>
    </location>
</feature>
<dbReference type="EMBL" id="AP027731">
    <property type="protein sequence ID" value="BDZ44738.1"/>
    <property type="molecule type" value="Genomic_DNA"/>
</dbReference>
<dbReference type="InterPro" id="IPR001958">
    <property type="entry name" value="Tet-R_TetA/multi-R_MdtG-like"/>
</dbReference>
<sequence length="377" mass="36823">MPLRLAGEGARVALAVVAVEEAGSVALGGLLIAVLLAPTVLLAPLAGVALDRSPRPRLLVLGAALVSAGALAIAGFLGVLPLWLIVLALLLAGCCSPAFLGGLSSYVADVVPGHERAFASDALSYNIAGVAGPALAALAMAAASGRAALELLAGVAALGAAAVLLLALPARPAPEVRTSVVADVARGTRHLVGHRPLALSTLSGTLTQLGAGGFPVAAVALAAERAGSVGAAGWVVAAFSIGGLAGALLTAWKPVRRWTAHRVMLATFTATGLGTIVAAVVPGFALTLVAMGIAGLFTAPGVAAMLVIRQRESPPEVRSQVFTVGSGLRVSAAAVGAALAGAIAGIGAVGLTAIVGIVWIASAAVLLLPLAPRSRAA</sequence>
<feature type="transmembrane region" description="Helical" evidence="6">
    <location>
        <begin position="349"/>
        <end position="371"/>
    </location>
</feature>
<keyword evidence="3 6" id="KW-0812">Transmembrane</keyword>
<dbReference type="PRINTS" id="PR01035">
    <property type="entry name" value="TCRTETA"/>
</dbReference>
<dbReference type="SUPFAM" id="SSF103473">
    <property type="entry name" value="MFS general substrate transporter"/>
    <property type="match status" value="1"/>
</dbReference>
<dbReference type="InterPro" id="IPR036259">
    <property type="entry name" value="MFS_trans_sf"/>
</dbReference>
<evidence type="ECO:0000256" key="3">
    <source>
        <dbReference type="ARBA" id="ARBA00022692"/>
    </source>
</evidence>
<feature type="transmembrane region" description="Helical" evidence="6">
    <location>
        <begin position="287"/>
        <end position="308"/>
    </location>
</feature>
<organism evidence="8 9">
    <name type="scientific">Naasia aerilata</name>
    <dbReference type="NCBI Taxonomy" id="1162966"/>
    <lineage>
        <taxon>Bacteria</taxon>
        <taxon>Bacillati</taxon>
        <taxon>Actinomycetota</taxon>
        <taxon>Actinomycetes</taxon>
        <taxon>Micrococcales</taxon>
        <taxon>Microbacteriaceae</taxon>
        <taxon>Naasia</taxon>
    </lineage>
</organism>
<keyword evidence="4 6" id="KW-1133">Transmembrane helix</keyword>
<evidence type="ECO:0000313" key="8">
    <source>
        <dbReference type="EMBL" id="BDZ44738.1"/>
    </source>
</evidence>
<evidence type="ECO:0000259" key="7">
    <source>
        <dbReference type="PROSITE" id="PS50850"/>
    </source>
</evidence>
<dbReference type="PROSITE" id="PS50850">
    <property type="entry name" value="MFS"/>
    <property type="match status" value="1"/>
</dbReference>
<evidence type="ECO:0000256" key="4">
    <source>
        <dbReference type="ARBA" id="ARBA00022989"/>
    </source>
</evidence>
<dbReference type="RefSeq" id="WP_286278155.1">
    <property type="nucleotide sequence ID" value="NZ_AP027731.1"/>
</dbReference>
<keyword evidence="2" id="KW-1003">Cell membrane</keyword>
<dbReference type="Proteomes" id="UP001321498">
    <property type="component" value="Chromosome"/>
</dbReference>
<feature type="transmembrane region" description="Helical" evidence="6">
    <location>
        <begin position="149"/>
        <end position="168"/>
    </location>
</feature>
<feature type="transmembrane region" description="Helical" evidence="6">
    <location>
        <begin position="123"/>
        <end position="143"/>
    </location>
</feature>
<feature type="transmembrane region" description="Helical" evidence="6">
    <location>
        <begin position="229"/>
        <end position="251"/>
    </location>
</feature>
<dbReference type="PANTHER" id="PTHR23513:SF11">
    <property type="entry name" value="STAPHYLOFERRIN A TRANSPORTER"/>
    <property type="match status" value="1"/>
</dbReference>
<evidence type="ECO:0000256" key="5">
    <source>
        <dbReference type="ARBA" id="ARBA00023136"/>
    </source>
</evidence>